<dbReference type="AlphaFoldDB" id="A0A0M0J3I4"/>
<evidence type="ECO:0000313" key="6">
    <source>
        <dbReference type="Proteomes" id="UP000037460"/>
    </source>
</evidence>
<name>A0A0M0J3I4_9EUKA</name>
<dbReference type="InterPro" id="IPR042469">
    <property type="entry name" value="HECTD3"/>
</dbReference>
<dbReference type="Gene3D" id="3.30.2160.10">
    <property type="entry name" value="Hect, E3 ligase catalytic domain"/>
    <property type="match status" value="1"/>
</dbReference>
<gene>
    <name evidence="5" type="ORF">Ctob_000131</name>
</gene>
<dbReference type="Gene3D" id="3.90.1750.10">
    <property type="entry name" value="Hect, E3 ligase catalytic domains"/>
    <property type="match status" value="1"/>
</dbReference>
<dbReference type="GO" id="GO:0004842">
    <property type="term" value="F:ubiquitin-protein transferase activity"/>
    <property type="evidence" value="ECO:0007669"/>
    <property type="project" value="InterPro"/>
</dbReference>
<dbReference type="PROSITE" id="PS50237">
    <property type="entry name" value="HECT"/>
    <property type="match status" value="1"/>
</dbReference>
<keyword evidence="1 2" id="KW-0833">Ubl conjugation pathway</keyword>
<reference evidence="6" key="1">
    <citation type="journal article" date="2015" name="PLoS Genet.">
        <title>Genome Sequence and Transcriptome Analyses of Chrysochromulina tobin: Metabolic Tools for Enhanced Algal Fitness in the Prominent Order Prymnesiales (Haptophyceae).</title>
        <authorList>
            <person name="Hovde B.T."/>
            <person name="Deodato C.R."/>
            <person name="Hunsperger H.M."/>
            <person name="Ryken S.A."/>
            <person name="Yost W."/>
            <person name="Jha R.K."/>
            <person name="Patterson J."/>
            <person name="Monnat R.J. Jr."/>
            <person name="Barlow S.B."/>
            <person name="Starkenburg S.R."/>
            <person name="Cattolico R.A."/>
        </authorList>
    </citation>
    <scope>NUCLEOTIDE SEQUENCE</scope>
    <source>
        <strain evidence="6">CCMP291</strain>
    </source>
</reference>
<evidence type="ECO:0000256" key="2">
    <source>
        <dbReference type="PROSITE-ProRule" id="PRU00104"/>
    </source>
</evidence>
<dbReference type="Proteomes" id="UP000037460">
    <property type="component" value="Unassembled WGS sequence"/>
</dbReference>
<evidence type="ECO:0000313" key="5">
    <source>
        <dbReference type="EMBL" id="KOO20867.1"/>
    </source>
</evidence>
<dbReference type="InterPro" id="IPR035983">
    <property type="entry name" value="Hect_E3_ubiquitin_ligase"/>
</dbReference>
<dbReference type="PANTHER" id="PTHR46654">
    <property type="entry name" value="E3 UBIQUITIN-PROTEIN LIGASE HECTD3"/>
    <property type="match status" value="1"/>
</dbReference>
<dbReference type="Pfam" id="PF00632">
    <property type="entry name" value="HECT"/>
    <property type="match status" value="1"/>
</dbReference>
<accession>A0A0M0J3I4</accession>
<proteinExistence type="predicted"/>
<dbReference type="Gene3D" id="3.30.2410.10">
    <property type="entry name" value="Hect, E3 ligase catalytic domain"/>
    <property type="match status" value="1"/>
</dbReference>
<dbReference type="PANTHER" id="PTHR46654:SF1">
    <property type="entry name" value="E3 UBIQUITIN-PROTEIN LIGASE HECTD3"/>
    <property type="match status" value="1"/>
</dbReference>
<dbReference type="EMBL" id="JWZX01003407">
    <property type="protein sequence ID" value="KOO20867.1"/>
    <property type="molecule type" value="Genomic_DNA"/>
</dbReference>
<keyword evidence="6" id="KW-1185">Reference proteome</keyword>
<dbReference type="OrthoDB" id="239701at2759"/>
<feature type="domain" description="HECT" evidence="4">
    <location>
        <begin position="388"/>
        <end position="736"/>
    </location>
</feature>
<evidence type="ECO:0000256" key="1">
    <source>
        <dbReference type="ARBA" id="ARBA00022786"/>
    </source>
</evidence>
<comment type="caution">
    <text evidence="5">The sequence shown here is derived from an EMBL/GenBank/DDBJ whole genome shotgun (WGS) entry which is preliminary data.</text>
</comment>
<protein>
    <submittedName>
        <fullName evidence="5">Putative e3 ubiquitin-protein ligase herc1</fullName>
    </submittedName>
</protein>
<dbReference type="InterPro" id="IPR000569">
    <property type="entry name" value="HECT_dom"/>
</dbReference>
<feature type="region of interest" description="Disordered" evidence="3">
    <location>
        <begin position="73"/>
        <end position="109"/>
    </location>
</feature>
<evidence type="ECO:0000259" key="4">
    <source>
        <dbReference type="PROSITE" id="PS50237"/>
    </source>
</evidence>
<feature type="compositionally biased region" description="Basic and acidic residues" evidence="3">
    <location>
        <begin position="93"/>
        <end position="109"/>
    </location>
</feature>
<feature type="compositionally biased region" description="Acidic residues" evidence="3">
    <location>
        <begin position="83"/>
        <end position="92"/>
    </location>
</feature>
<organism evidence="5 6">
    <name type="scientific">Chrysochromulina tobinii</name>
    <dbReference type="NCBI Taxonomy" id="1460289"/>
    <lineage>
        <taxon>Eukaryota</taxon>
        <taxon>Haptista</taxon>
        <taxon>Haptophyta</taxon>
        <taxon>Prymnesiophyceae</taxon>
        <taxon>Prymnesiales</taxon>
        <taxon>Chrysochromulinaceae</taxon>
        <taxon>Chrysochromulina</taxon>
    </lineage>
</organism>
<evidence type="ECO:0000256" key="3">
    <source>
        <dbReference type="SAM" id="MobiDB-lite"/>
    </source>
</evidence>
<sequence length="736" mass="81949">MAVWGPASDPSWGTGLQVQAPSAGVSEATWFQWPDGTLQTLVSWDGHTATWRTNHRNEELSVVYWDLIGPSAAAPSSARETTPDDDDEEDVPTDDKDKDGDEDKGKDGDLAKIEARLLKGCSEEGTRTKPFSIDKLSADELIEAAAKLVPGNPLYSELQETRGLAWRDVGSTPPPCGREICNEALSDALRAVHMRGNARAFTQEELMQFGVADLAPDHYVQVGGRYYQPEEGTPLEALAERYLILKGLSDGVFKRLLPWVNLNEADIPHSVAHEVSSLRARLFWERKEPFFRDALKATRTDVRRELLKTFNLNRRKAIEAREQAEAGKETPAGEQQPPLTIFQQIGAQLFKEATTPAERLWALVELNRTHRTNEGGSRSASTSLAFSVRFEGELGQDEGGPFRETLETFAAELTAPPLQLLVPVPNGRKDVNGQYEEKGGDVWGRDRYMLNPAVPSAERLRDFELMGAFMGVAIRSEVPLPLVLASTLLKGLVGEPTTLDDYELCDKAKTDLIRRVREALPSLEIGASPLDAELFDDIYSDQFNFALLTSELRAHYHELRPGGRHTPLTYPCRHEWADLAEEFVLHECDAQLAAVRRGLSAILPLGVMSVLTGAEFERLLTGDGDWKVSDLKKNARVEEAHKPEHAKAVAHLWEMLDEMSVEEKALFCRFARGSSRMPPGCKGIMLILRPNSDGPEYLPVAHTCFFLIDLPPYTSKEMCREKFLIAMHNCVTQELV</sequence>
<feature type="active site" description="Glycyl thioester intermediate" evidence="2">
    <location>
        <position position="704"/>
    </location>
</feature>
<dbReference type="SMART" id="SM00119">
    <property type="entry name" value="HECTc"/>
    <property type="match status" value="1"/>
</dbReference>
<dbReference type="SUPFAM" id="SSF56204">
    <property type="entry name" value="Hect, E3 ligase catalytic domain"/>
    <property type="match status" value="1"/>
</dbReference>